<sequence length="99" mass="11221">MSLRDLQRKFKKQVSDFFEIPSDIMLDLPKIVLVGNLQVFIENHRGVVEYTTEKVRIKVGEGEVGITGSNLMLRNIKTDEICVEGQIKSLSLLEPGEVF</sequence>
<evidence type="ECO:0000313" key="2">
    <source>
        <dbReference type="Proteomes" id="UP000189464"/>
    </source>
</evidence>
<keyword evidence="2" id="KW-1185">Reference proteome</keyword>
<name>A0A1S6IYR2_9FIRM</name>
<dbReference type="RefSeq" id="WP_077714945.1">
    <property type="nucleotide sequence ID" value="NZ_CP019698.1"/>
</dbReference>
<dbReference type="KEGG" id="dfg:B0537_12930"/>
<accession>A0A1S6IYR2</accession>
<dbReference type="Proteomes" id="UP000189464">
    <property type="component" value="Chromosome"/>
</dbReference>
<gene>
    <name evidence="1" type="ORF">B0537_12930</name>
</gene>
<dbReference type="EMBL" id="CP019698">
    <property type="protein sequence ID" value="AQS59902.1"/>
    <property type="molecule type" value="Genomic_DNA"/>
</dbReference>
<dbReference type="AlphaFoldDB" id="A0A1S6IYR2"/>
<dbReference type="InterPro" id="IPR022476">
    <property type="entry name" value="Spore_YabP/YqfC"/>
</dbReference>
<proteinExistence type="predicted"/>
<evidence type="ECO:0000313" key="1">
    <source>
        <dbReference type="EMBL" id="AQS59902.1"/>
    </source>
</evidence>
<organism evidence="1 2">
    <name type="scientific">Desulforamulus ferrireducens</name>
    <dbReference type="NCBI Taxonomy" id="1833852"/>
    <lineage>
        <taxon>Bacteria</taxon>
        <taxon>Bacillati</taxon>
        <taxon>Bacillota</taxon>
        <taxon>Clostridia</taxon>
        <taxon>Eubacteriales</taxon>
        <taxon>Peptococcaceae</taxon>
        <taxon>Desulforamulus</taxon>
    </lineage>
</organism>
<reference evidence="1 2" key="1">
    <citation type="journal article" date="2016" name="Int. J. Syst. Evol. Microbiol.">
        <title>Desulfotomaculum ferrireducens sp. nov., a moderately thermophilic sulfate-reducing and dissimilatory Fe(III)-reducing bacterium isolated from compost.</title>
        <authorList>
            <person name="Yang G."/>
            <person name="Guo J."/>
            <person name="Zhuang L."/>
            <person name="Yuan Y."/>
            <person name="Zhou S."/>
        </authorList>
    </citation>
    <scope>NUCLEOTIDE SEQUENCE [LARGE SCALE GENOMIC DNA]</scope>
    <source>
        <strain evidence="1 2">GSS09</strain>
    </source>
</reference>
<dbReference type="Pfam" id="PF07873">
    <property type="entry name" value="YabP"/>
    <property type="match status" value="1"/>
</dbReference>
<dbReference type="NCBIfam" id="TIGR02856">
    <property type="entry name" value="spore_yqfC"/>
    <property type="match status" value="1"/>
</dbReference>
<dbReference type="STRING" id="1833852.B0537_12930"/>
<dbReference type="InterPro" id="IPR022477">
    <property type="entry name" value="Spore_YqfC"/>
</dbReference>
<protein>
    <submittedName>
        <fullName evidence="1">Sporulation protein YqfC</fullName>
    </submittedName>
</protein>
<dbReference type="OrthoDB" id="2989236at2"/>